<gene>
    <name evidence="2" type="ORF">ILEXP_LOCUS30672</name>
</gene>
<proteinExistence type="predicted"/>
<dbReference type="AlphaFoldDB" id="A0ABC8SY36"/>
<evidence type="ECO:0000256" key="1">
    <source>
        <dbReference type="SAM" id="MobiDB-lite"/>
    </source>
</evidence>
<sequence>SLVTKTMPPPLPTTPATATPNTTCHHYLLHKDIQIQTTHHKTDSSIEQLEKR</sequence>
<organism evidence="2 3">
    <name type="scientific">Ilex paraguariensis</name>
    <name type="common">yerba mate</name>
    <dbReference type="NCBI Taxonomy" id="185542"/>
    <lineage>
        <taxon>Eukaryota</taxon>
        <taxon>Viridiplantae</taxon>
        <taxon>Streptophyta</taxon>
        <taxon>Embryophyta</taxon>
        <taxon>Tracheophyta</taxon>
        <taxon>Spermatophyta</taxon>
        <taxon>Magnoliopsida</taxon>
        <taxon>eudicotyledons</taxon>
        <taxon>Gunneridae</taxon>
        <taxon>Pentapetalae</taxon>
        <taxon>asterids</taxon>
        <taxon>campanulids</taxon>
        <taxon>Aquifoliales</taxon>
        <taxon>Aquifoliaceae</taxon>
        <taxon>Ilex</taxon>
    </lineage>
</organism>
<comment type="caution">
    <text evidence="2">The sequence shown here is derived from an EMBL/GenBank/DDBJ whole genome shotgun (WGS) entry which is preliminary data.</text>
</comment>
<feature type="region of interest" description="Disordered" evidence="1">
    <location>
        <begin position="1"/>
        <end position="22"/>
    </location>
</feature>
<name>A0ABC8SY36_9AQUA</name>
<dbReference type="EMBL" id="CAUOFW020003747">
    <property type="protein sequence ID" value="CAK9161845.1"/>
    <property type="molecule type" value="Genomic_DNA"/>
</dbReference>
<dbReference type="Proteomes" id="UP001642360">
    <property type="component" value="Unassembled WGS sequence"/>
</dbReference>
<feature type="non-terminal residue" evidence="2">
    <location>
        <position position="1"/>
    </location>
</feature>
<reference evidence="2 3" key="1">
    <citation type="submission" date="2024-02" db="EMBL/GenBank/DDBJ databases">
        <authorList>
            <person name="Vignale AGUSTIN F."/>
            <person name="Sosa J E."/>
            <person name="Modenutti C."/>
        </authorList>
    </citation>
    <scope>NUCLEOTIDE SEQUENCE [LARGE SCALE GENOMIC DNA]</scope>
</reference>
<protein>
    <submittedName>
        <fullName evidence="2">Uncharacterized protein</fullName>
    </submittedName>
</protein>
<evidence type="ECO:0000313" key="3">
    <source>
        <dbReference type="Proteomes" id="UP001642360"/>
    </source>
</evidence>
<evidence type="ECO:0000313" key="2">
    <source>
        <dbReference type="EMBL" id="CAK9161845.1"/>
    </source>
</evidence>
<accession>A0ABC8SY36</accession>
<feature type="non-terminal residue" evidence="2">
    <location>
        <position position="52"/>
    </location>
</feature>
<keyword evidence="3" id="KW-1185">Reference proteome</keyword>